<gene>
    <name evidence="2" type="ORF">SLS56_011210</name>
</gene>
<feature type="region of interest" description="Disordered" evidence="1">
    <location>
        <begin position="200"/>
        <end position="303"/>
    </location>
</feature>
<evidence type="ECO:0000256" key="1">
    <source>
        <dbReference type="SAM" id="MobiDB-lite"/>
    </source>
</evidence>
<name>A0ABR3SCN4_9PEZI</name>
<reference evidence="2 3" key="1">
    <citation type="submission" date="2024-02" db="EMBL/GenBank/DDBJ databases">
        <title>De novo assembly and annotation of 12 fungi associated with fruit tree decline syndrome in Ontario, Canada.</title>
        <authorList>
            <person name="Sulman M."/>
            <person name="Ellouze W."/>
            <person name="Ilyukhin E."/>
        </authorList>
    </citation>
    <scope>NUCLEOTIDE SEQUENCE [LARGE SCALE GENOMIC DNA]</scope>
    <source>
        <strain evidence="2 3">M1-105</strain>
    </source>
</reference>
<feature type="compositionally biased region" description="Polar residues" evidence="1">
    <location>
        <begin position="213"/>
        <end position="225"/>
    </location>
</feature>
<evidence type="ECO:0000313" key="2">
    <source>
        <dbReference type="EMBL" id="KAL1616960.1"/>
    </source>
</evidence>
<dbReference type="EMBL" id="JAJVDC020000248">
    <property type="protein sequence ID" value="KAL1616960.1"/>
    <property type="molecule type" value="Genomic_DNA"/>
</dbReference>
<evidence type="ECO:0000313" key="3">
    <source>
        <dbReference type="Proteomes" id="UP001521116"/>
    </source>
</evidence>
<keyword evidence="3" id="KW-1185">Reference proteome</keyword>
<comment type="caution">
    <text evidence="2">The sequence shown here is derived from an EMBL/GenBank/DDBJ whole genome shotgun (WGS) entry which is preliminary data.</text>
</comment>
<proteinExistence type="predicted"/>
<sequence length="573" mass="65592">MLAIHLPLRINTASKGVCDIYLVITMDALTTRNTTLGSSYDVFVPPLNPQLRKAGVEEGKEFIRCHFSLKAPGNVFMPKADFQKPLSQHARGLLLSLKSLSQAMSFEVYLARTPRSEDVVSNFFQRLRSDAARSPSVKWKSTFSGRKVVKDEWVGYHIYEEDTLPVNWNPLVEECPPSYNEAVQLTRRNCEETSLATEILQHPDFGNLPKPANPSSIPGTETPSCSEDGEEDESRPAVQLKEKLRRTVHFEDERPRDEVTEKRQQKNRQAPEATQEDGHPRCGPQQSRHPKRKADEAVSDTEPDDGICLRESLFGMRHDTEEYDNVVAAAGELDVKVYQLNPVSAISRFMSDFIVAPSSVFDPKGRNRRLFSESQFTRFCDVVLWLRTTWTWQPLAHDTYFIELSTICYAILKNNKDRYLHIRWKCMDMFLKDPEGKQADNKRSERRTNKKGPWEVKPTDRAHWISRLIYHRLGPGSDTLIFDELLALQHLSSIWKEIGGDHGVPKAGHEKDYALREVSFNTQMAACVLVAFYKEGMHPPQEHGTPFKPQSEEQRRKKVARKMPLYVEEVPGP</sequence>
<feature type="compositionally biased region" description="Basic and acidic residues" evidence="1">
    <location>
        <begin position="248"/>
        <end position="264"/>
    </location>
</feature>
<dbReference type="Proteomes" id="UP001521116">
    <property type="component" value="Unassembled WGS sequence"/>
</dbReference>
<protein>
    <submittedName>
        <fullName evidence="2">Uncharacterized protein</fullName>
    </submittedName>
</protein>
<accession>A0ABR3SCN4</accession>
<feature type="region of interest" description="Disordered" evidence="1">
    <location>
        <begin position="539"/>
        <end position="563"/>
    </location>
</feature>
<organism evidence="2 3">
    <name type="scientific">Neofusicoccum ribis</name>
    <dbReference type="NCBI Taxonomy" id="45134"/>
    <lineage>
        <taxon>Eukaryota</taxon>
        <taxon>Fungi</taxon>
        <taxon>Dikarya</taxon>
        <taxon>Ascomycota</taxon>
        <taxon>Pezizomycotina</taxon>
        <taxon>Dothideomycetes</taxon>
        <taxon>Dothideomycetes incertae sedis</taxon>
        <taxon>Botryosphaeriales</taxon>
        <taxon>Botryosphaeriaceae</taxon>
        <taxon>Neofusicoccum</taxon>
    </lineage>
</organism>